<feature type="transmembrane region" description="Helical" evidence="1">
    <location>
        <begin position="58"/>
        <end position="78"/>
    </location>
</feature>
<comment type="caution">
    <text evidence="2">The sequence shown here is derived from an EMBL/GenBank/DDBJ whole genome shotgun (WGS) entry which is preliminary data.</text>
</comment>
<dbReference type="Proteomes" id="UP000618591">
    <property type="component" value="Unassembled WGS sequence"/>
</dbReference>
<sequence>MDTLTTVLKWAASGGGIIAATMVSLDLGRRLTGWGLVLFAVSAVAWMGGAVLTRDFALGTQNAVLLVIDLYGAYRYLIRKAPNG</sequence>
<dbReference type="RefSeq" id="WP_229732798.1">
    <property type="nucleotide sequence ID" value="NZ_BMDW01000003.1"/>
</dbReference>
<evidence type="ECO:0000256" key="1">
    <source>
        <dbReference type="SAM" id="Phobius"/>
    </source>
</evidence>
<evidence type="ECO:0000313" key="3">
    <source>
        <dbReference type="Proteomes" id="UP000618591"/>
    </source>
</evidence>
<gene>
    <name evidence="2" type="ORF">GCM10011395_06630</name>
</gene>
<proteinExistence type="predicted"/>
<protein>
    <submittedName>
        <fullName evidence="2">Uncharacterized protein</fullName>
    </submittedName>
</protein>
<feature type="transmembrane region" description="Helical" evidence="1">
    <location>
        <begin position="32"/>
        <end position="52"/>
    </location>
</feature>
<accession>A0ABQ1G915</accession>
<dbReference type="EMBL" id="BMDW01000003">
    <property type="protein sequence ID" value="GGA39090.1"/>
    <property type="molecule type" value="Genomic_DNA"/>
</dbReference>
<name>A0ABQ1G915_9SPHN</name>
<organism evidence="2 3">
    <name type="scientific">Sphingomonas psychrolutea</name>
    <dbReference type="NCBI Taxonomy" id="1259676"/>
    <lineage>
        <taxon>Bacteria</taxon>
        <taxon>Pseudomonadati</taxon>
        <taxon>Pseudomonadota</taxon>
        <taxon>Alphaproteobacteria</taxon>
        <taxon>Sphingomonadales</taxon>
        <taxon>Sphingomonadaceae</taxon>
        <taxon>Sphingomonas</taxon>
    </lineage>
</organism>
<keyword evidence="1" id="KW-0472">Membrane</keyword>
<keyword evidence="1" id="KW-0812">Transmembrane</keyword>
<keyword evidence="1" id="KW-1133">Transmembrane helix</keyword>
<reference evidence="3" key="1">
    <citation type="journal article" date="2019" name="Int. J. Syst. Evol. Microbiol.">
        <title>The Global Catalogue of Microorganisms (GCM) 10K type strain sequencing project: providing services to taxonomists for standard genome sequencing and annotation.</title>
        <authorList>
            <consortium name="The Broad Institute Genomics Platform"/>
            <consortium name="The Broad Institute Genome Sequencing Center for Infectious Disease"/>
            <person name="Wu L."/>
            <person name="Ma J."/>
        </authorList>
    </citation>
    <scope>NUCLEOTIDE SEQUENCE [LARGE SCALE GENOMIC DNA]</scope>
    <source>
        <strain evidence="3">CGMCC 1.10106</strain>
    </source>
</reference>
<evidence type="ECO:0000313" key="2">
    <source>
        <dbReference type="EMBL" id="GGA39090.1"/>
    </source>
</evidence>
<keyword evidence="3" id="KW-1185">Reference proteome</keyword>